<reference evidence="3 4" key="1">
    <citation type="submission" date="2017-02" db="EMBL/GenBank/DDBJ databases">
        <title>The new phylogeny of genus Mycobacterium.</title>
        <authorList>
            <person name="Tortoli E."/>
            <person name="Trovato A."/>
            <person name="Cirillo D.M."/>
        </authorList>
    </citation>
    <scope>NUCLEOTIDE SEQUENCE [LARGE SCALE GENOMIC DNA]</scope>
    <source>
        <strain evidence="3 4">DSM 45578</strain>
    </source>
</reference>
<dbReference type="EMBL" id="MVHJ01000008">
    <property type="protein sequence ID" value="ORA04800.1"/>
    <property type="molecule type" value="Genomic_DNA"/>
</dbReference>
<name>A0A1W9YYG4_MYCBA</name>
<dbReference type="Proteomes" id="UP000192366">
    <property type="component" value="Unassembled WGS sequence"/>
</dbReference>
<organism evidence="3 4">
    <name type="scientific">Mycolicibacterium bacteremicum</name>
    <name type="common">Mycobacterium bacteremicum</name>
    <dbReference type="NCBI Taxonomy" id="564198"/>
    <lineage>
        <taxon>Bacteria</taxon>
        <taxon>Bacillati</taxon>
        <taxon>Actinomycetota</taxon>
        <taxon>Actinomycetes</taxon>
        <taxon>Mycobacteriales</taxon>
        <taxon>Mycobacteriaceae</taxon>
        <taxon>Mycolicibacterium</taxon>
    </lineage>
</organism>
<dbReference type="InterPro" id="IPR041313">
    <property type="entry name" value="DUF5642"/>
</dbReference>
<evidence type="ECO:0000313" key="4">
    <source>
        <dbReference type="Proteomes" id="UP000192366"/>
    </source>
</evidence>
<dbReference type="Pfam" id="PF18702">
    <property type="entry name" value="DUF5642"/>
    <property type="match status" value="1"/>
</dbReference>
<feature type="domain" description="DUF5642" evidence="2">
    <location>
        <begin position="37"/>
        <end position="225"/>
    </location>
</feature>
<dbReference type="STRING" id="564198.BST17_11585"/>
<evidence type="ECO:0000256" key="1">
    <source>
        <dbReference type="SAM" id="SignalP"/>
    </source>
</evidence>
<feature type="signal peptide" evidence="1">
    <location>
        <begin position="1"/>
        <end position="33"/>
    </location>
</feature>
<dbReference type="AlphaFoldDB" id="A0A1W9YYG4"/>
<proteinExistence type="predicted"/>
<feature type="chain" id="PRO_5038334672" description="DUF5642 domain-containing protein" evidence="1">
    <location>
        <begin position="34"/>
        <end position="226"/>
    </location>
</feature>
<gene>
    <name evidence="3" type="ORF">BST17_11585</name>
</gene>
<comment type="caution">
    <text evidence="3">The sequence shown here is derived from an EMBL/GenBank/DDBJ whole genome shotgun (WGS) entry which is preliminary data.</text>
</comment>
<dbReference type="PROSITE" id="PS51257">
    <property type="entry name" value="PROKAR_LIPOPROTEIN"/>
    <property type="match status" value="1"/>
</dbReference>
<evidence type="ECO:0000313" key="3">
    <source>
        <dbReference type="EMBL" id="ORA04800.1"/>
    </source>
</evidence>
<accession>A0A1W9YYG4</accession>
<evidence type="ECO:0000259" key="2">
    <source>
        <dbReference type="Pfam" id="PF18702"/>
    </source>
</evidence>
<protein>
    <recommendedName>
        <fullName evidence="2">DUF5642 domain-containing protein</fullName>
    </recommendedName>
</protein>
<keyword evidence="4" id="KW-1185">Reference proteome</keyword>
<sequence>MAGPGRLAAMLTSRALALVTCAAALTACTSSDAGHTDIANVFEVKSTFDSGFQVTTSGPTGIDPKLLAPQTVPAGVKIEPADCAKFAAGLAIPQGAQGNMAATTAEGKGNRFIAIAVETSEPVPPNDPGPNCQMVAFGGPGVRGLVEVVESPQIEGARVLGTHRVVQTTMDGKPHSGELFNYVASFDSYLVIVTANPLVVPNTPVAPVDTAKARELLTAAVAAVRG</sequence>
<keyword evidence="1" id="KW-0732">Signal</keyword>